<evidence type="ECO:0000313" key="2">
    <source>
        <dbReference type="Proteomes" id="UP000611945"/>
    </source>
</evidence>
<dbReference type="RefSeq" id="WP_251837218.1">
    <property type="nucleotide sequence ID" value="NZ_JACSQG010000009.1"/>
</dbReference>
<proteinExistence type="predicted"/>
<gene>
    <name evidence="1" type="ORF">H9642_14700</name>
</gene>
<evidence type="ECO:0000313" key="1">
    <source>
        <dbReference type="EMBL" id="MBD7978431.1"/>
    </source>
</evidence>
<comment type="caution">
    <text evidence="1">The sequence shown here is derived from an EMBL/GenBank/DDBJ whole genome shotgun (WGS) entry which is preliminary data.</text>
</comment>
<reference evidence="1 2" key="1">
    <citation type="submission" date="2020-08" db="EMBL/GenBank/DDBJ databases">
        <title>A Genomic Blueprint of the Chicken Gut Microbiome.</title>
        <authorList>
            <person name="Gilroy R."/>
            <person name="Ravi A."/>
            <person name="Getino M."/>
            <person name="Pursley I."/>
            <person name="Horton D.L."/>
            <person name="Alikhan N.-F."/>
            <person name="Baker D."/>
            <person name="Gharbi K."/>
            <person name="Hall N."/>
            <person name="Watson M."/>
            <person name="Adriaenssens E.M."/>
            <person name="Foster-Nyarko E."/>
            <person name="Jarju S."/>
            <person name="Secka A."/>
            <person name="Antonio M."/>
            <person name="Oren A."/>
            <person name="Chaudhuri R."/>
            <person name="La Ragione R.M."/>
            <person name="Hildebrand F."/>
            <person name="Pallen M.J."/>
        </authorList>
    </citation>
    <scope>NUCLEOTIDE SEQUENCE [LARGE SCALE GENOMIC DNA]</scope>
    <source>
        <strain evidence="1 2">Sa2CUA2</strain>
    </source>
</reference>
<dbReference type="Proteomes" id="UP000611945">
    <property type="component" value="Unassembled WGS sequence"/>
</dbReference>
<organism evidence="1 2">
    <name type="scientific">Serpens gallinarum</name>
    <dbReference type="NCBI Taxonomy" id="2763075"/>
    <lineage>
        <taxon>Bacteria</taxon>
        <taxon>Pseudomonadati</taxon>
        <taxon>Pseudomonadota</taxon>
        <taxon>Gammaproteobacteria</taxon>
        <taxon>Pseudomonadales</taxon>
        <taxon>Pseudomonadaceae</taxon>
        <taxon>Pseudomonas</taxon>
    </lineage>
</organism>
<accession>A0ABR8TRP0</accession>
<protein>
    <submittedName>
        <fullName evidence="1">Uncharacterized protein</fullName>
    </submittedName>
</protein>
<name>A0ABR8TRP0_9PSED</name>
<sequence>MNTPPLDYMSPENLLELERIRRKARRYIQTNPPQGPAIFNRVEPLELEDMEPVDSRHYPRFTAC</sequence>
<dbReference type="EMBL" id="JACSQG010000009">
    <property type="protein sequence ID" value="MBD7978431.1"/>
    <property type="molecule type" value="Genomic_DNA"/>
</dbReference>
<keyword evidence="2" id="KW-1185">Reference proteome</keyword>